<sequence length="200" mass="24236">MKTLIIKQRNLIFDKNEEIIEHIILENKNIVLKTEKNFFILENYINLDENKKEKIRSYRNHPKIKKYLYNTHYISKLEHEKFIKILKQNNQKQYFCINYNDQILGSINFKEKNNSTIEFGFYSNPFLNILGLGRILEEISIYYSFSIFKKKEMILEIFSENQKVINLHKKFGFQITSKKIFQDKEIFFMSLKNSLQQNLP</sequence>
<evidence type="ECO:0000313" key="1">
    <source>
        <dbReference type="EMBL" id="MBZ7975176.1"/>
    </source>
</evidence>
<dbReference type="Proteomes" id="UP001319828">
    <property type="component" value="Unassembled WGS sequence"/>
</dbReference>
<protein>
    <submittedName>
        <fullName evidence="1">UDP-4-amino-4, 6-dideoxy-N-acetyl-beta-L-altrosamine N-acetyltransferase</fullName>
        <ecNumber evidence="1">2.3.1.202</ecNumber>
    </submittedName>
</protein>
<dbReference type="EMBL" id="JACHUQ010000019">
    <property type="protein sequence ID" value="MBZ7975176.1"/>
    <property type="molecule type" value="Genomic_DNA"/>
</dbReference>
<accession>A0ACC5W388</accession>
<name>A0ACC5W388_9BACT</name>
<evidence type="ECO:0000313" key="2">
    <source>
        <dbReference type="Proteomes" id="UP001319828"/>
    </source>
</evidence>
<keyword evidence="1" id="KW-0012">Acyltransferase</keyword>
<dbReference type="EC" id="2.3.1.202" evidence="1"/>
<keyword evidence="1" id="KW-0808">Transferase</keyword>
<organism evidence="1 2">
    <name type="scientific">Campylobacter molothri</name>
    <dbReference type="NCBI Taxonomy" id="1032242"/>
    <lineage>
        <taxon>Bacteria</taxon>
        <taxon>Pseudomonadati</taxon>
        <taxon>Campylobacterota</taxon>
        <taxon>Epsilonproteobacteria</taxon>
        <taxon>Campylobacterales</taxon>
        <taxon>Campylobacteraceae</taxon>
        <taxon>Campylobacter</taxon>
    </lineage>
</organism>
<comment type="caution">
    <text evidence="1">The sequence shown here is derived from an EMBL/GenBank/DDBJ whole genome shotgun (WGS) entry which is preliminary data.</text>
</comment>
<proteinExistence type="predicted"/>
<gene>
    <name evidence="1" type="primary">pseH</name>
    <name evidence="1" type="ORF">H2252_07290</name>
</gene>
<keyword evidence="2" id="KW-1185">Reference proteome</keyword>
<reference evidence="1" key="1">
    <citation type="submission" date="2020-07" db="EMBL/GenBank/DDBJ databases">
        <title>Campylobacter molothri sp. nov. isolated from wild birds.</title>
        <authorList>
            <person name="Miller W.G."/>
            <person name="Chapman M.H."/>
            <person name="Yee E."/>
            <person name="Lopes B.S."/>
            <person name="Forbes K.J."/>
        </authorList>
    </citation>
    <scope>NUCLEOTIDE SEQUENCE</scope>
    <source>
        <strain evidence="1">RM9754</strain>
    </source>
</reference>